<organism evidence="3 4">
    <name type="scientific">Halobaculum magnesiiphilum</name>
    <dbReference type="NCBI Taxonomy" id="1017351"/>
    <lineage>
        <taxon>Archaea</taxon>
        <taxon>Methanobacteriati</taxon>
        <taxon>Methanobacteriota</taxon>
        <taxon>Stenosarchaea group</taxon>
        <taxon>Halobacteria</taxon>
        <taxon>Halobacteriales</taxon>
        <taxon>Haloferacaceae</taxon>
        <taxon>Halobaculum</taxon>
    </lineage>
</organism>
<dbReference type="Proteomes" id="UP000826254">
    <property type="component" value="Chromosome"/>
</dbReference>
<evidence type="ECO:0000313" key="4">
    <source>
        <dbReference type="Proteomes" id="UP000826254"/>
    </source>
</evidence>
<keyword evidence="4" id="KW-1185">Reference proteome</keyword>
<dbReference type="Pfam" id="PF01609">
    <property type="entry name" value="DDE_Tnp_1"/>
    <property type="match status" value="1"/>
</dbReference>
<protein>
    <submittedName>
        <fullName evidence="3">Transposase</fullName>
    </submittedName>
</protein>
<accession>A0A8T8W9R0</accession>
<dbReference type="InterPro" id="IPR002559">
    <property type="entry name" value="Transposase_11"/>
</dbReference>
<feature type="compositionally biased region" description="Low complexity" evidence="1">
    <location>
        <begin position="139"/>
        <end position="150"/>
    </location>
</feature>
<dbReference type="EMBL" id="CP081958">
    <property type="protein sequence ID" value="QZP36585.1"/>
    <property type="molecule type" value="Genomic_DNA"/>
</dbReference>
<dbReference type="KEGG" id="hmp:K6T50_09685"/>
<feature type="compositionally biased region" description="Basic and acidic residues" evidence="1">
    <location>
        <begin position="151"/>
        <end position="161"/>
    </location>
</feature>
<dbReference type="AlphaFoldDB" id="A0A8T8W9R0"/>
<proteinExistence type="predicted"/>
<dbReference type="SUPFAM" id="SSF53098">
    <property type="entry name" value="Ribonuclease H-like"/>
    <property type="match status" value="1"/>
</dbReference>
<feature type="region of interest" description="Disordered" evidence="1">
    <location>
        <begin position="139"/>
        <end position="161"/>
    </location>
</feature>
<evidence type="ECO:0000256" key="1">
    <source>
        <dbReference type="SAM" id="MobiDB-lite"/>
    </source>
</evidence>
<dbReference type="GO" id="GO:0003677">
    <property type="term" value="F:DNA binding"/>
    <property type="evidence" value="ECO:0007669"/>
    <property type="project" value="InterPro"/>
</dbReference>
<feature type="domain" description="Transposase IS4-like" evidence="2">
    <location>
        <begin position="367"/>
        <end position="506"/>
    </location>
</feature>
<evidence type="ECO:0000313" key="3">
    <source>
        <dbReference type="EMBL" id="QZP36585.1"/>
    </source>
</evidence>
<name>A0A8T8W9R0_9EURY</name>
<reference evidence="3 4" key="1">
    <citation type="journal article" date="2021" name="Int. J. Syst. Evol. Microbiol.">
        <title>Halobaculum halophilum sp. nov. and Halobaculum salinum sp. nov., isolated from salt lake and saline soil.</title>
        <authorList>
            <person name="Cui H.L."/>
            <person name="Shi X.W."/>
            <person name="Yin X.M."/>
            <person name="Yang X.Y."/>
            <person name="Hou J."/>
            <person name="Zhu L."/>
        </authorList>
    </citation>
    <scope>NUCLEOTIDE SEQUENCE [LARGE SCALE GENOMIC DNA]</scope>
    <source>
        <strain evidence="3 4">NBRC 109044</strain>
    </source>
</reference>
<dbReference type="GO" id="GO:0004803">
    <property type="term" value="F:transposase activity"/>
    <property type="evidence" value="ECO:0007669"/>
    <property type="project" value="InterPro"/>
</dbReference>
<dbReference type="GO" id="GO:0006313">
    <property type="term" value="P:DNA transposition"/>
    <property type="evidence" value="ECO:0007669"/>
    <property type="project" value="InterPro"/>
</dbReference>
<dbReference type="InterPro" id="IPR012337">
    <property type="entry name" value="RNaseH-like_sf"/>
</dbReference>
<gene>
    <name evidence="3" type="ORF">K6T50_09685</name>
</gene>
<sequence>MSSPPAAAEALVVHVEALCEQEDHLWDVIGQLSVPSELLTDDRDQSKTQFKTEELTRAFLYQHVRGFSQNELAERLQERTTLLHRFGFGVDDRDHAPEQQTLSYAWSRFGESRETIRATARAIQTLAVEHDIISEALTATNSASESAETPESSKEIKKEKATQTVRLARKHVLPEFVTGRAAHQTYSDEEILEMFARMCATRGSAHSESEYGWLMGHDLTCHNSTFLRAIKKVGTTKSGSRQSTLSDFHGSDTMPGIELIRDQVMGCFDAATENVINSIRGEDPFNSRETVAAIDITHVPFHVWPWEDREADIAKPDYPPMVSGYKKDEEYKRGYKFATITLVGDQAPIVLGIEPVKENSSWESGDAPSTSKAELVSRLLDSAEQFVDLDTVLFDRGFYVHDVYAEVDDRGLTYLSPVPKYEDDLEAIEGIQEHPTAEQAVEHNVPFGVDGEVHHRAEFLYAPSTRDDASGKYAVFVTNKNRVEPEEISSVVNGYSRRWDIENQYKSVVLTLASIPPDGEGLEPRFCRRWLHVAERI</sequence>
<evidence type="ECO:0000259" key="2">
    <source>
        <dbReference type="Pfam" id="PF01609"/>
    </source>
</evidence>